<evidence type="ECO:0000313" key="6">
    <source>
        <dbReference type="EMBL" id="AZP22520.1"/>
    </source>
</evidence>
<evidence type="ECO:0000256" key="2">
    <source>
        <dbReference type="ARBA" id="ARBA00022797"/>
    </source>
</evidence>
<keyword evidence="7" id="KW-1185">Reference proteome</keyword>
<evidence type="ECO:0000256" key="1">
    <source>
        <dbReference type="ARBA" id="ARBA00010088"/>
    </source>
</evidence>
<keyword evidence="2" id="KW-0058">Aromatic hydrocarbons catabolism</keyword>
<dbReference type="InterPro" id="IPR000639">
    <property type="entry name" value="Epox_hydrolase-like"/>
</dbReference>
<evidence type="ECO:0000256" key="4">
    <source>
        <dbReference type="PIRSR" id="PIRSR001112-1"/>
    </source>
</evidence>
<dbReference type="GO" id="GO:0097176">
    <property type="term" value="P:epoxide metabolic process"/>
    <property type="evidence" value="ECO:0007669"/>
    <property type="project" value="TreeGrafter"/>
</dbReference>
<dbReference type="PANTHER" id="PTHR21661:SF35">
    <property type="entry name" value="EPOXIDE HYDROLASE"/>
    <property type="match status" value="1"/>
</dbReference>
<feature type="active site" description="Proton donor" evidence="4">
    <location>
        <position position="312"/>
    </location>
</feature>
<dbReference type="Gene3D" id="3.40.50.1820">
    <property type="entry name" value="alpha/beta hydrolase"/>
    <property type="match status" value="1"/>
</dbReference>
<feature type="active site" description="Proton acceptor" evidence="4">
    <location>
        <position position="364"/>
    </location>
</feature>
<dbReference type="GO" id="GO:0004301">
    <property type="term" value="F:epoxide hydrolase activity"/>
    <property type="evidence" value="ECO:0007669"/>
    <property type="project" value="TreeGrafter"/>
</dbReference>
<evidence type="ECO:0000256" key="3">
    <source>
        <dbReference type="ARBA" id="ARBA00022801"/>
    </source>
</evidence>
<dbReference type="KEGG" id="saqu:EJC51_44480"/>
<dbReference type="RefSeq" id="WP_126276322.1">
    <property type="nucleotide sequence ID" value="NZ_CP034463.1"/>
</dbReference>
<dbReference type="InterPro" id="IPR010497">
    <property type="entry name" value="Epoxide_hydro_N"/>
</dbReference>
<dbReference type="InterPro" id="IPR016292">
    <property type="entry name" value="Epoxide_hydrolase"/>
</dbReference>
<dbReference type="AlphaFoldDB" id="A0A3Q9C790"/>
<accession>A0A3Q9C790</accession>
<dbReference type="InterPro" id="IPR029058">
    <property type="entry name" value="AB_hydrolase_fold"/>
</dbReference>
<organism evidence="6 7">
    <name type="scientific">Streptomyces aquilus</name>
    <dbReference type="NCBI Taxonomy" id="2548456"/>
    <lineage>
        <taxon>Bacteria</taxon>
        <taxon>Bacillati</taxon>
        <taxon>Actinomycetota</taxon>
        <taxon>Actinomycetes</taxon>
        <taxon>Kitasatosporales</taxon>
        <taxon>Streptomycetaceae</taxon>
        <taxon>Streptomyces</taxon>
    </lineage>
</organism>
<comment type="similarity">
    <text evidence="1">Belongs to the peptidase S33 family.</text>
</comment>
<feature type="domain" description="Epoxide hydrolase N-terminal" evidence="5">
    <location>
        <begin position="12"/>
        <end position="117"/>
    </location>
</feature>
<dbReference type="PRINTS" id="PR00412">
    <property type="entry name" value="EPOXHYDRLASE"/>
</dbReference>
<protein>
    <submittedName>
        <fullName evidence="6">Epoxide hydrolase</fullName>
    </submittedName>
</protein>
<dbReference type="SUPFAM" id="SSF53474">
    <property type="entry name" value="alpha/beta-Hydrolases"/>
    <property type="match status" value="1"/>
</dbReference>
<evidence type="ECO:0000313" key="7">
    <source>
        <dbReference type="Proteomes" id="UP000280197"/>
    </source>
</evidence>
<sequence>MTAPTPPAAPPVRPFTASIPESDIADLKQRLARTRWPDPETVGDWSQGVRVENAKSLIDHWQRGYDWRRLEAELNGFPQFLTEIDGLDIHFIHVRSKNPHAMPLILTHGWPGSILDFLKLIGPLTDPVSFGGDATDAFDVVVPSLPGFGFSQKPTRTGWTVSRIAGAWAELMRRLGYTKWAAQGGDWGAVVTTALGAMRPEGLAGIHLNTQYAFPAQIPDTLTPEQRDAVDTLALYQGELGGSNHLQGTKPETVGFALADSPAGQAAWIYEKFQSKTDNHGLAEDALAIDDMLDAISLYWFTNSAASSARIYWENRTLTFAGPKVTLPVAVTVFPRDIPRVPRSWIEDTYSNLIHYAEADRGGHFAPLEQPEILVSEIRAGLRTLRS</sequence>
<dbReference type="EMBL" id="CP034463">
    <property type="protein sequence ID" value="AZP22520.1"/>
    <property type="molecule type" value="Genomic_DNA"/>
</dbReference>
<dbReference type="Pfam" id="PF06441">
    <property type="entry name" value="EHN"/>
    <property type="match status" value="1"/>
</dbReference>
<name>A0A3Q9C790_9ACTN</name>
<keyword evidence="3 6" id="KW-0378">Hydrolase</keyword>
<evidence type="ECO:0000259" key="5">
    <source>
        <dbReference type="Pfam" id="PF06441"/>
    </source>
</evidence>
<proteinExistence type="inferred from homology"/>
<gene>
    <name evidence="6" type="ORF">EJC51_44480</name>
</gene>
<dbReference type="PANTHER" id="PTHR21661">
    <property type="entry name" value="EPOXIDE HYDROLASE 1-RELATED"/>
    <property type="match status" value="1"/>
</dbReference>
<dbReference type="PIRSF" id="PIRSF001112">
    <property type="entry name" value="Epoxide_hydrolase"/>
    <property type="match status" value="1"/>
</dbReference>
<feature type="active site" description="Nucleophile" evidence="4">
    <location>
        <position position="186"/>
    </location>
</feature>
<reference evidence="6 7" key="1">
    <citation type="submission" date="2018-12" db="EMBL/GenBank/DDBJ databases">
        <authorList>
            <person name="Li K."/>
        </authorList>
    </citation>
    <scope>NUCLEOTIDE SEQUENCE [LARGE SCALE GENOMIC DNA]</scope>
    <source>
        <strain evidence="7">CR22</strain>
    </source>
</reference>
<dbReference type="Proteomes" id="UP000280197">
    <property type="component" value="Chromosome"/>
</dbReference>